<keyword evidence="1" id="KW-0812">Transmembrane</keyword>
<proteinExistence type="predicted"/>
<keyword evidence="2" id="KW-1185">Reference proteome</keyword>
<feature type="transmembrane region" description="Helical" evidence="1">
    <location>
        <begin position="36"/>
        <end position="56"/>
    </location>
</feature>
<evidence type="ECO:0000313" key="2">
    <source>
        <dbReference type="Proteomes" id="UP000887563"/>
    </source>
</evidence>
<accession>A0A914ME82</accession>
<keyword evidence="1" id="KW-1133">Transmembrane helix</keyword>
<dbReference type="AlphaFoldDB" id="A0A914ME82"/>
<protein>
    <submittedName>
        <fullName evidence="3">Candidate secreted effector</fullName>
    </submittedName>
</protein>
<name>A0A914ME82_MELIC</name>
<dbReference type="WBParaSite" id="Minc3s01562g24734">
    <property type="protein sequence ID" value="Minc3s01562g24734"/>
    <property type="gene ID" value="Minc3s01562g24734"/>
</dbReference>
<evidence type="ECO:0000313" key="3">
    <source>
        <dbReference type="WBParaSite" id="Minc3s01562g24734"/>
    </source>
</evidence>
<keyword evidence="1" id="KW-0472">Membrane</keyword>
<reference evidence="3" key="1">
    <citation type="submission" date="2022-11" db="UniProtKB">
        <authorList>
            <consortium name="WormBaseParasite"/>
        </authorList>
    </citation>
    <scope>IDENTIFICATION</scope>
</reference>
<organism evidence="2 3">
    <name type="scientific">Meloidogyne incognita</name>
    <name type="common">Southern root-knot nematode worm</name>
    <name type="synonym">Oxyuris incognita</name>
    <dbReference type="NCBI Taxonomy" id="6306"/>
    <lineage>
        <taxon>Eukaryota</taxon>
        <taxon>Metazoa</taxon>
        <taxon>Ecdysozoa</taxon>
        <taxon>Nematoda</taxon>
        <taxon>Chromadorea</taxon>
        <taxon>Rhabditida</taxon>
        <taxon>Tylenchina</taxon>
        <taxon>Tylenchomorpha</taxon>
        <taxon>Tylenchoidea</taxon>
        <taxon>Meloidogynidae</taxon>
        <taxon>Meloidogyninae</taxon>
        <taxon>Meloidogyne</taxon>
        <taxon>Meloidogyne incognita group</taxon>
    </lineage>
</organism>
<evidence type="ECO:0000256" key="1">
    <source>
        <dbReference type="SAM" id="Phobius"/>
    </source>
</evidence>
<sequence>MHIRKNDLCPCARVYVAKTVVDAHQKKRPLPMRTRVKLLVTLYLKILFFSLFKSFAQI</sequence>
<dbReference type="Proteomes" id="UP000887563">
    <property type="component" value="Unplaced"/>
</dbReference>